<gene>
    <name evidence="1" type="ORF">FHR90_002419</name>
    <name evidence="2" type="ORF">HUK83_13190</name>
</gene>
<evidence type="ECO:0000313" key="4">
    <source>
        <dbReference type="Proteomes" id="UP000565205"/>
    </source>
</evidence>
<dbReference type="EMBL" id="JABXXQ010000331">
    <property type="protein sequence ID" value="NVN31284.1"/>
    <property type="molecule type" value="Genomic_DNA"/>
</dbReference>
<dbReference type="AlphaFoldDB" id="A0A839V242"/>
<evidence type="ECO:0000313" key="2">
    <source>
        <dbReference type="EMBL" id="NVN31284.1"/>
    </source>
</evidence>
<dbReference type="RefSeq" id="WP_176625502.1">
    <property type="nucleotide sequence ID" value="NZ_JABXXQ010000331.1"/>
</dbReference>
<comment type="caution">
    <text evidence="1">The sequence shown here is derived from an EMBL/GenBank/DDBJ whole genome shotgun (WGS) entry which is preliminary data.</text>
</comment>
<sequence length="201" mass="21410">MRCLLPLPFAVLLAGCADGVQPANEVDRAHSKPPVYPKQEQHDGVMGMFVGFCNVAPSGASTCHLAWGSNPAFAEAGRAFLAQVRFTAGTGDPHRRMQVRFITPAQRRLAVVTAPDEVVMRGKAGSALETVRYNCLVGLDAFVHDCAAPVTDTPDAIAPARIALAHLPLGPDFDGETAIARRRDITVKIVPPGMDADNPFN</sequence>
<proteinExistence type="predicted"/>
<reference evidence="2 4" key="1">
    <citation type="submission" date="2020-06" db="EMBL/GenBank/DDBJ databases">
        <title>Description of novel acetic acid bacteria.</title>
        <authorList>
            <person name="Sombolestani A."/>
        </authorList>
    </citation>
    <scope>NUCLEOTIDE SEQUENCE [LARGE SCALE GENOMIC DNA]</scope>
    <source>
        <strain evidence="2 4">LMG 26838</strain>
    </source>
</reference>
<evidence type="ECO:0008006" key="5">
    <source>
        <dbReference type="Google" id="ProtNLM"/>
    </source>
</evidence>
<keyword evidence="3" id="KW-1185">Reference proteome</keyword>
<accession>A0A839V242</accession>
<evidence type="ECO:0000313" key="3">
    <source>
        <dbReference type="Proteomes" id="UP000557688"/>
    </source>
</evidence>
<protein>
    <recommendedName>
        <fullName evidence="5">Lipoprotein</fullName>
    </recommendedName>
</protein>
<organism evidence="1 3">
    <name type="scientific">Endobacter medicaginis</name>
    <dbReference type="NCBI Taxonomy" id="1181271"/>
    <lineage>
        <taxon>Bacteria</taxon>
        <taxon>Pseudomonadati</taxon>
        <taxon>Pseudomonadota</taxon>
        <taxon>Alphaproteobacteria</taxon>
        <taxon>Acetobacterales</taxon>
        <taxon>Acetobacteraceae</taxon>
        <taxon>Endobacter</taxon>
    </lineage>
</organism>
<reference evidence="1 3" key="2">
    <citation type="submission" date="2020-08" db="EMBL/GenBank/DDBJ databases">
        <title>Genomic Encyclopedia of Type Strains, Phase III (KMG-III): the genomes of soil and plant-associated and newly described type strains.</title>
        <authorList>
            <person name="Whitman W."/>
        </authorList>
    </citation>
    <scope>NUCLEOTIDE SEQUENCE [LARGE SCALE GENOMIC DNA]</scope>
    <source>
        <strain evidence="1 3">CECT 8088</strain>
    </source>
</reference>
<dbReference type="PROSITE" id="PS51257">
    <property type="entry name" value="PROKAR_LIPOPROTEIN"/>
    <property type="match status" value="1"/>
</dbReference>
<dbReference type="Proteomes" id="UP000557688">
    <property type="component" value="Unassembled WGS sequence"/>
</dbReference>
<dbReference type="EMBL" id="JACHXV010000009">
    <property type="protein sequence ID" value="MBB3174574.1"/>
    <property type="molecule type" value="Genomic_DNA"/>
</dbReference>
<evidence type="ECO:0000313" key="1">
    <source>
        <dbReference type="EMBL" id="MBB3174574.1"/>
    </source>
</evidence>
<name>A0A839V242_9PROT</name>
<dbReference type="Proteomes" id="UP000565205">
    <property type="component" value="Unassembled WGS sequence"/>
</dbReference>